<dbReference type="CDD" id="cd18103">
    <property type="entry name" value="SpoU-like_RlmB"/>
    <property type="match status" value="1"/>
</dbReference>
<keyword evidence="2 4" id="KW-0808">Transferase</keyword>
<accession>A0A5A8F627</accession>
<dbReference type="Proteomes" id="UP000322876">
    <property type="component" value="Unassembled WGS sequence"/>
</dbReference>
<proteinExistence type="predicted"/>
<dbReference type="RefSeq" id="WP_149265622.1">
    <property type="nucleotide sequence ID" value="NZ_VFJB01000003.1"/>
</dbReference>
<dbReference type="InterPro" id="IPR013123">
    <property type="entry name" value="SpoU_subst-bd"/>
</dbReference>
<comment type="caution">
    <text evidence="4">The sequence shown here is derived from an EMBL/GenBank/DDBJ whole genome shotgun (WGS) entry which is preliminary data.</text>
</comment>
<dbReference type="GO" id="GO:0006396">
    <property type="term" value="P:RNA processing"/>
    <property type="evidence" value="ECO:0007669"/>
    <property type="project" value="InterPro"/>
</dbReference>
<organism evidence="4 5">
    <name type="scientific">Deferribacter autotrophicus</name>
    <dbReference type="NCBI Taxonomy" id="500465"/>
    <lineage>
        <taxon>Bacteria</taxon>
        <taxon>Pseudomonadati</taxon>
        <taxon>Deferribacterota</taxon>
        <taxon>Deferribacteres</taxon>
        <taxon>Deferribacterales</taxon>
        <taxon>Deferribacteraceae</taxon>
        <taxon>Deferribacter</taxon>
    </lineage>
</organism>
<gene>
    <name evidence="4" type="ORF">FHQ18_02650</name>
</gene>
<evidence type="ECO:0000256" key="1">
    <source>
        <dbReference type="ARBA" id="ARBA00022603"/>
    </source>
</evidence>
<dbReference type="GO" id="GO:0008173">
    <property type="term" value="F:RNA methyltransferase activity"/>
    <property type="evidence" value="ECO:0007669"/>
    <property type="project" value="InterPro"/>
</dbReference>
<dbReference type="InterPro" id="IPR029026">
    <property type="entry name" value="tRNA_m1G_MTases_N"/>
</dbReference>
<protein>
    <submittedName>
        <fullName evidence="4">RNA methyltransferase</fullName>
    </submittedName>
</protein>
<dbReference type="GO" id="GO:0032259">
    <property type="term" value="P:methylation"/>
    <property type="evidence" value="ECO:0007669"/>
    <property type="project" value="UniProtKB-KW"/>
</dbReference>
<dbReference type="InterPro" id="IPR029028">
    <property type="entry name" value="Alpha/beta_knot_MTases"/>
</dbReference>
<dbReference type="InterPro" id="IPR004441">
    <property type="entry name" value="rRNA_MeTrfase_TrmH"/>
</dbReference>
<dbReference type="EMBL" id="VFJB01000003">
    <property type="protein sequence ID" value="KAA0258863.1"/>
    <property type="molecule type" value="Genomic_DNA"/>
</dbReference>
<evidence type="ECO:0000313" key="5">
    <source>
        <dbReference type="Proteomes" id="UP000322876"/>
    </source>
</evidence>
<dbReference type="PANTHER" id="PTHR46429:SF1">
    <property type="entry name" value="23S RRNA (GUANOSINE-2'-O-)-METHYLTRANSFERASE RLMB"/>
    <property type="match status" value="1"/>
</dbReference>
<dbReference type="InterPro" id="IPR001537">
    <property type="entry name" value="SpoU_MeTrfase"/>
</dbReference>
<evidence type="ECO:0000256" key="2">
    <source>
        <dbReference type="ARBA" id="ARBA00022679"/>
    </source>
</evidence>
<dbReference type="AlphaFoldDB" id="A0A5A8F627"/>
<dbReference type="Gene3D" id="3.40.1280.10">
    <property type="match status" value="1"/>
</dbReference>
<sequence length="226" mass="25549">MIIYGKNPVKEALKIKKVKKLIFRDEICLKFDENIPYEILPAAIFDKKFPKSAQSVAAEISFRYYDFDEVYDDLILEKNIAVLDQIQDPQNFGAIIRAGHCFGITYFIVAKNNQCPVTAAVFKASAGSLIYSRIVQVTNIARTLDRLLEVGFFISAADVDGKKTLSEIYTTERNCIILGSEEKGIRPNVLKRAHTTFKIEMDGKIDSLNVSQSSAIVFYHFFKGKQ</sequence>
<keyword evidence="1 4" id="KW-0489">Methyltransferase</keyword>
<dbReference type="Pfam" id="PF00588">
    <property type="entry name" value="SpoU_methylase"/>
    <property type="match status" value="1"/>
</dbReference>
<keyword evidence="5" id="KW-1185">Reference proteome</keyword>
<dbReference type="OrthoDB" id="9794400at2"/>
<dbReference type="GO" id="GO:0005829">
    <property type="term" value="C:cytosol"/>
    <property type="evidence" value="ECO:0007669"/>
    <property type="project" value="TreeGrafter"/>
</dbReference>
<evidence type="ECO:0000313" key="4">
    <source>
        <dbReference type="EMBL" id="KAA0258863.1"/>
    </source>
</evidence>
<evidence type="ECO:0000259" key="3">
    <source>
        <dbReference type="SMART" id="SM00967"/>
    </source>
</evidence>
<dbReference type="SUPFAM" id="SSF75217">
    <property type="entry name" value="alpha/beta knot"/>
    <property type="match status" value="1"/>
</dbReference>
<dbReference type="SMART" id="SM00967">
    <property type="entry name" value="SpoU_sub_bind"/>
    <property type="match status" value="1"/>
</dbReference>
<reference evidence="4 5" key="1">
    <citation type="submission" date="2019-06" db="EMBL/GenBank/DDBJ databases">
        <title>Genomic insights into carbon and energy metabolism of Deferribacter autotrophicus revealed new metabolic traits in the phylum Deferribacteres.</title>
        <authorList>
            <person name="Slobodkin A.I."/>
            <person name="Slobodkina G.B."/>
            <person name="Allioux M."/>
            <person name="Alain K."/>
            <person name="Jebbar M."/>
            <person name="Shadrin V."/>
            <person name="Kublanov I.V."/>
            <person name="Toshchakov S.V."/>
            <person name="Bonch-Osmolovskaya E.A."/>
        </authorList>
    </citation>
    <scope>NUCLEOTIDE SEQUENCE [LARGE SCALE GENOMIC DNA]</scope>
    <source>
        <strain evidence="4 5">SL50</strain>
    </source>
</reference>
<dbReference type="PANTHER" id="PTHR46429">
    <property type="entry name" value="23S RRNA (GUANOSINE-2'-O-)-METHYLTRANSFERASE RLMB"/>
    <property type="match status" value="1"/>
</dbReference>
<name>A0A5A8F627_9BACT</name>
<feature type="domain" description="RNA 2-O ribose methyltransferase substrate binding" evidence="3">
    <location>
        <begin position="2"/>
        <end position="66"/>
    </location>
</feature>
<dbReference type="GO" id="GO:0003723">
    <property type="term" value="F:RNA binding"/>
    <property type="evidence" value="ECO:0007669"/>
    <property type="project" value="InterPro"/>
</dbReference>